<evidence type="ECO:0000313" key="2">
    <source>
        <dbReference type="EMBL" id="QUC18455.1"/>
    </source>
</evidence>
<dbReference type="EMBL" id="CP072754">
    <property type="protein sequence ID" value="QUC18455.1"/>
    <property type="molecule type" value="Genomic_DNA"/>
</dbReference>
<name>A0A8E5HMZ9_USTVR</name>
<dbReference type="Proteomes" id="UP000027002">
    <property type="component" value="Chromosome 2"/>
</dbReference>
<dbReference type="KEGG" id="uvi:66063474"/>
<feature type="chain" id="PRO_5034091903" evidence="1">
    <location>
        <begin position="21"/>
        <end position="126"/>
    </location>
</feature>
<evidence type="ECO:0000256" key="1">
    <source>
        <dbReference type="SAM" id="SignalP"/>
    </source>
</evidence>
<dbReference type="AlphaFoldDB" id="A0A8E5HMZ9"/>
<keyword evidence="1" id="KW-0732">Signal</keyword>
<dbReference type="RefSeq" id="XP_042996128.1">
    <property type="nucleotide sequence ID" value="XM_043140194.1"/>
</dbReference>
<gene>
    <name evidence="2" type="ORF">UV8b_02696</name>
</gene>
<accession>A0A8E5HMZ9</accession>
<organism evidence="2 3">
    <name type="scientific">Ustilaginoidea virens</name>
    <name type="common">Rice false smut fungus</name>
    <name type="synonym">Villosiclava virens</name>
    <dbReference type="NCBI Taxonomy" id="1159556"/>
    <lineage>
        <taxon>Eukaryota</taxon>
        <taxon>Fungi</taxon>
        <taxon>Dikarya</taxon>
        <taxon>Ascomycota</taxon>
        <taxon>Pezizomycotina</taxon>
        <taxon>Sordariomycetes</taxon>
        <taxon>Hypocreomycetidae</taxon>
        <taxon>Hypocreales</taxon>
        <taxon>Clavicipitaceae</taxon>
        <taxon>Ustilaginoidea</taxon>
    </lineage>
</organism>
<keyword evidence="3" id="KW-1185">Reference proteome</keyword>
<proteinExistence type="predicted"/>
<protein>
    <submittedName>
        <fullName evidence="2">Uncharacterized protein</fullName>
    </submittedName>
</protein>
<feature type="signal peptide" evidence="1">
    <location>
        <begin position="1"/>
        <end position="20"/>
    </location>
</feature>
<reference evidence="2" key="1">
    <citation type="submission" date="2020-03" db="EMBL/GenBank/DDBJ databases">
        <title>A mixture of massive structural variations and highly conserved coding sequences in Ustilaginoidea virens genome.</title>
        <authorList>
            <person name="Zhang K."/>
            <person name="Zhao Z."/>
            <person name="Zhang Z."/>
            <person name="Li Y."/>
            <person name="Hsiang T."/>
            <person name="Sun W."/>
        </authorList>
    </citation>
    <scope>NUCLEOTIDE SEQUENCE</scope>
    <source>
        <strain evidence="2">UV-8b</strain>
    </source>
</reference>
<evidence type="ECO:0000313" key="3">
    <source>
        <dbReference type="Proteomes" id="UP000027002"/>
    </source>
</evidence>
<dbReference type="GeneID" id="66063474"/>
<sequence>MYAKLPVVLAAAAALSPAAAQKYAPGTHNICTSTGPAGDGAPVILWQADICRQKSFSPVTLPHGRGQVTPSVCCEDVVGVFLQSEVIQDGRAVCSYQGIEKKSVVLNFQRGGRSNSYMVTGGGVKQ</sequence>